<dbReference type="PROSITE" id="PS50132">
    <property type="entry name" value="RGS"/>
    <property type="match status" value="1"/>
</dbReference>
<dbReference type="OrthoDB" id="5584247at2759"/>
<dbReference type="PANTHER" id="PTHR13155:SF1">
    <property type="entry name" value="A-KINASE ANCHOR PROTEIN 10, MITOCHONDRIAL"/>
    <property type="match status" value="1"/>
</dbReference>
<accession>A0A6L2PSM4</accession>
<gene>
    <name evidence="2" type="ORF">Cfor_07596</name>
</gene>
<feature type="domain" description="RGS" evidence="1">
    <location>
        <begin position="1"/>
        <end position="109"/>
    </location>
</feature>
<dbReference type="SMART" id="SM00315">
    <property type="entry name" value="RGS"/>
    <property type="match status" value="1"/>
</dbReference>
<reference evidence="3" key="1">
    <citation type="submission" date="2020-01" db="EMBL/GenBank/DDBJ databases">
        <title>Draft genome sequence of the Termite Coptotermes fromosanus.</title>
        <authorList>
            <person name="Itakura S."/>
            <person name="Yosikawa Y."/>
            <person name="Umezawa K."/>
        </authorList>
    </citation>
    <scope>NUCLEOTIDE SEQUENCE [LARGE SCALE GENOMIC DNA]</scope>
</reference>
<name>A0A6L2PSM4_COPFO</name>
<organism evidence="2 3">
    <name type="scientific">Coptotermes formosanus</name>
    <name type="common">Formosan subterranean termite</name>
    <dbReference type="NCBI Taxonomy" id="36987"/>
    <lineage>
        <taxon>Eukaryota</taxon>
        <taxon>Metazoa</taxon>
        <taxon>Ecdysozoa</taxon>
        <taxon>Arthropoda</taxon>
        <taxon>Hexapoda</taxon>
        <taxon>Insecta</taxon>
        <taxon>Pterygota</taxon>
        <taxon>Neoptera</taxon>
        <taxon>Polyneoptera</taxon>
        <taxon>Dictyoptera</taxon>
        <taxon>Blattodea</taxon>
        <taxon>Blattoidea</taxon>
        <taxon>Termitoidae</taxon>
        <taxon>Rhinotermitidae</taxon>
        <taxon>Coptotermes</taxon>
    </lineage>
</organism>
<dbReference type="AlphaFoldDB" id="A0A6L2PSM4"/>
<dbReference type="CDD" id="cd12804">
    <property type="entry name" value="AKAP10_AKB"/>
    <property type="match status" value="1"/>
</dbReference>
<dbReference type="SUPFAM" id="SSF48097">
    <property type="entry name" value="Regulator of G-protein signaling, RGS"/>
    <property type="match status" value="1"/>
</dbReference>
<protein>
    <recommendedName>
        <fullName evidence="1">RGS domain-containing protein</fullName>
    </recommendedName>
</protein>
<dbReference type="InterPro" id="IPR044926">
    <property type="entry name" value="RGS_subdomain_2"/>
</dbReference>
<dbReference type="GO" id="GO:0005886">
    <property type="term" value="C:plasma membrane"/>
    <property type="evidence" value="ECO:0007669"/>
    <property type="project" value="TreeGrafter"/>
</dbReference>
<comment type="caution">
    <text evidence="2">The sequence shown here is derived from an EMBL/GenBank/DDBJ whole genome shotgun (WGS) entry which is preliminary data.</text>
</comment>
<dbReference type="FunFam" id="1.10.167.10:FF:000005">
    <property type="entry name" value="Putative A-kinase anchor protein 10 mitochondrial"/>
    <property type="match status" value="1"/>
</dbReference>
<dbReference type="InterPro" id="IPR036305">
    <property type="entry name" value="RGS_sf"/>
</dbReference>
<dbReference type="InterPro" id="IPR052246">
    <property type="entry name" value="Cell_Polariz_PKAAnc"/>
</dbReference>
<dbReference type="PANTHER" id="PTHR13155">
    <property type="entry name" value="A-KINASE ANCHOR PROTEINS"/>
    <property type="match status" value="1"/>
</dbReference>
<dbReference type="InterPro" id="IPR037719">
    <property type="entry name" value="AKAP10_AKB_dom"/>
</dbReference>
<evidence type="ECO:0000313" key="2">
    <source>
        <dbReference type="EMBL" id="GFG35579.1"/>
    </source>
</evidence>
<keyword evidence="3" id="KW-1185">Reference proteome</keyword>
<dbReference type="GO" id="GO:0051018">
    <property type="term" value="F:protein kinase A binding"/>
    <property type="evidence" value="ECO:0007669"/>
    <property type="project" value="InterPro"/>
</dbReference>
<dbReference type="GO" id="GO:0005739">
    <property type="term" value="C:mitochondrion"/>
    <property type="evidence" value="ECO:0007669"/>
    <property type="project" value="TreeGrafter"/>
</dbReference>
<dbReference type="EMBL" id="BLKM01000558">
    <property type="protein sequence ID" value="GFG35579.1"/>
    <property type="molecule type" value="Genomic_DNA"/>
</dbReference>
<dbReference type="InParanoid" id="A0A6L2PSM4"/>
<proteinExistence type="predicted"/>
<dbReference type="Proteomes" id="UP000502823">
    <property type="component" value="Unassembled WGS sequence"/>
</dbReference>
<evidence type="ECO:0000259" key="1">
    <source>
        <dbReference type="PROSITE" id="PS50132"/>
    </source>
</evidence>
<dbReference type="Gene3D" id="1.10.167.10">
    <property type="entry name" value="Regulator of G-protein Signalling 4, domain 2"/>
    <property type="match status" value="1"/>
</dbReference>
<sequence length="261" mass="30063">MEQEGNQSLVEFWLAAINFEQHLRDKKGNYDSVEAQNDAIVLYDKYFSLQATCPLGCSDKIRFYVEHNICREEGPLPDCFRKPADIVFNVLEKNFLKPFLTSELYFKYLSELINTVQSVPSLLSRSRKSGSECSSISIHNTLLAMEDAAAPPRKIIHNVDDREMSIDSRQLYDPDSLWKRRQRTGLNFGRINAMGRFETDIEPEPGRKEESRITKVVRKLVNMEEDKAKEEMAWRIAEMIVKDITSLTLSAGEETQCDPEL</sequence>
<dbReference type="InterPro" id="IPR016137">
    <property type="entry name" value="RGS"/>
</dbReference>
<dbReference type="Pfam" id="PF00615">
    <property type="entry name" value="RGS"/>
    <property type="match status" value="1"/>
</dbReference>
<dbReference type="GO" id="GO:0008104">
    <property type="term" value="P:intracellular protein localization"/>
    <property type="evidence" value="ECO:0007669"/>
    <property type="project" value="TreeGrafter"/>
</dbReference>
<evidence type="ECO:0000313" key="3">
    <source>
        <dbReference type="Proteomes" id="UP000502823"/>
    </source>
</evidence>